<dbReference type="Gene3D" id="3.40.50.620">
    <property type="entry name" value="HUPs"/>
    <property type="match status" value="1"/>
</dbReference>
<dbReference type="PANTHER" id="PTHR22749">
    <property type="entry name" value="RIBOFLAVIN KINASE/FMN ADENYLYLTRANSFERASE"/>
    <property type="match status" value="1"/>
</dbReference>
<evidence type="ECO:0000256" key="12">
    <source>
        <dbReference type="ARBA" id="ARBA00047880"/>
    </source>
</evidence>
<evidence type="ECO:0000256" key="3">
    <source>
        <dbReference type="ARBA" id="ARBA00022630"/>
    </source>
</evidence>
<keyword evidence="5 14" id="KW-0808">Transferase</keyword>
<reference evidence="16 17" key="1">
    <citation type="submission" date="2016-11" db="EMBL/GenBank/DDBJ databases">
        <authorList>
            <person name="Jaros S."/>
            <person name="Januszkiewicz K."/>
            <person name="Wedrychowicz H."/>
        </authorList>
    </citation>
    <scope>NUCLEOTIDE SEQUENCE [LARGE SCALE GENOMIC DNA]</scope>
    <source>
        <strain evidence="16 17">DSM 15930</strain>
    </source>
</reference>
<keyword evidence="17" id="KW-1185">Reference proteome</keyword>
<dbReference type="SUPFAM" id="SSF82114">
    <property type="entry name" value="Riboflavin kinase-like"/>
    <property type="match status" value="1"/>
</dbReference>
<dbReference type="InterPro" id="IPR002606">
    <property type="entry name" value="Riboflavin_kinase_bac"/>
</dbReference>
<dbReference type="Pfam" id="PF01687">
    <property type="entry name" value="Flavokinase"/>
    <property type="match status" value="1"/>
</dbReference>
<name>A0A1M7EUF3_9FIRM</name>
<dbReference type="InterPro" id="IPR015865">
    <property type="entry name" value="Riboflavin_kinase_bac/euk"/>
</dbReference>
<dbReference type="Pfam" id="PF06574">
    <property type="entry name" value="FAD_syn"/>
    <property type="match status" value="1"/>
</dbReference>
<dbReference type="GO" id="GO:0006747">
    <property type="term" value="P:FAD biosynthetic process"/>
    <property type="evidence" value="ECO:0007669"/>
    <property type="project" value="UniProtKB-UniRule"/>
</dbReference>
<protein>
    <recommendedName>
        <fullName evidence="14">Riboflavin biosynthesis protein</fullName>
    </recommendedName>
    <domain>
        <recommendedName>
            <fullName evidence="14">Riboflavin kinase</fullName>
            <ecNumber evidence="14">2.7.1.26</ecNumber>
        </recommendedName>
        <alternativeName>
            <fullName evidence="14">Flavokinase</fullName>
        </alternativeName>
    </domain>
    <domain>
        <recommendedName>
            <fullName evidence="14">FMN adenylyltransferase</fullName>
            <ecNumber evidence="14">2.7.7.2</ecNumber>
        </recommendedName>
        <alternativeName>
            <fullName evidence="14">FAD pyrophosphorylase</fullName>
        </alternativeName>
        <alternativeName>
            <fullName evidence="14">FAD synthase</fullName>
        </alternativeName>
    </domain>
</protein>
<evidence type="ECO:0000313" key="17">
    <source>
        <dbReference type="Proteomes" id="UP000184038"/>
    </source>
</evidence>
<keyword evidence="6 14" id="KW-0548">Nucleotidyltransferase</keyword>
<evidence type="ECO:0000256" key="4">
    <source>
        <dbReference type="ARBA" id="ARBA00022643"/>
    </source>
</evidence>
<evidence type="ECO:0000256" key="6">
    <source>
        <dbReference type="ARBA" id="ARBA00022695"/>
    </source>
</evidence>
<dbReference type="EC" id="2.7.7.2" evidence="14"/>
<dbReference type="STRING" id="1120996.SAMN02746066_00197"/>
<evidence type="ECO:0000256" key="10">
    <source>
        <dbReference type="ARBA" id="ARBA00022840"/>
    </source>
</evidence>
<keyword evidence="7 14" id="KW-0547">Nucleotide-binding</keyword>
<dbReference type="GO" id="GO:0003919">
    <property type="term" value="F:FMN adenylyltransferase activity"/>
    <property type="evidence" value="ECO:0007669"/>
    <property type="project" value="UniProtKB-UniRule"/>
</dbReference>
<dbReference type="InterPro" id="IPR023468">
    <property type="entry name" value="Riboflavin_kinase"/>
</dbReference>
<dbReference type="Gene3D" id="2.40.30.30">
    <property type="entry name" value="Riboflavin kinase-like"/>
    <property type="match status" value="1"/>
</dbReference>
<comment type="pathway">
    <text evidence="1 14">Cofactor biosynthesis; FAD biosynthesis; FAD from FMN: step 1/1.</text>
</comment>
<evidence type="ECO:0000256" key="7">
    <source>
        <dbReference type="ARBA" id="ARBA00022741"/>
    </source>
</evidence>
<dbReference type="InterPro" id="IPR014729">
    <property type="entry name" value="Rossmann-like_a/b/a_fold"/>
</dbReference>
<dbReference type="UniPathway" id="UPA00276">
    <property type="reaction ID" value="UER00406"/>
</dbReference>
<dbReference type="NCBIfam" id="NF004162">
    <property type="entry name" value="PRK05627.1-5"/>
    <property type="match status" value="1"/>
</dbReference>
<dbReference type="GO" id="GO:0008531">
    <property type="term" value="F:riboflavin kinase activity"/>
    <property type="evidence" value="ECO:0007669"/>
    <property type="project" value="UniProtKB-UniRule"/>
</dbReference>
<dbReference type="SUPFAM" id="SSF52374">
    <property type="entry name" value="Nucleotidylyl transferase"/>
    <property type="match status" value="1"/>
</dbReference>
<accession>A0A1M7EUF3</accession>
<evidence type="ECO:0000256" key="14">
    <source>
        <dbReference type="PIRNR" id="PIRNR004491"/>
    </source>
</evidence>
<evidence type="ECO:0000256" key="5">
    <source>
        <dbReference type="ARBA" id="ARBA00022679"/>
    </source>
</evidence>
<keyword evidence="3 14" id="KW-0285">Flavoprotein</keyword>
<sequence length="308" mass="35430">MKYITNKDEISLEYDTAVTLGKFDGIHIGHQLLIREILEGTKQGLKPVVFTFSFIEKIRKDHVEGNLLTEEEKRNFLEDLGVQVMITYPLDDEMRHMQPEAFVEQILCKKLRAKKVVVGSDFAFGYQRKGDVILLEKLSGVYGYELVVLDKVAMEDQVVSSTIIRQELLEGHMEKVNSLLGRCYSIEGTVVHGNQIGRKLLSMPTANIYPSFEKLLPPNGVYVTTIETKFGKYEGITNIGYKPTIGGETRPGVETYLFDFDGDLYGQVIKVNFYTFERGEYKYDSLEELKEQMFRDKDFGKKYFEMNR</sequence>
<dbReference type="CDD" id="cd02064">
    <property type="entry name" value="FAD_synthetase_N"/>
    <property type="match status" value="1"/>
</dbReference>
<feature type="domain" description="Riboflavin kinase" evidence="15">
    <location>
        <begin position="179"/>
        <end position="305"/>
    </location>
</feature>
<evidence type="ECO:0000256" key="2">
    <source>
        <dbReference type="ARBA" id="ARBA00005201"/>
    </source>
</evidence>
<dbReference type="InterPro" id="IPR023465">
    <property type="entry name" value="Riboflavin_kinase_dom_sf"/>
</dbReference>
<gene>
    <name evidence="16" type="ORF">SAMN02746066_00197</name>
</gene>
<dbReference type="RefSeq" id="WP_073281828.1">
    <property type="nucleotide sequence ID" value="NZ_FRCP01000005.1"/>
</dbReference>
<keyword evidence="8 14" id="KW-0418">Kinase</keyword>
<comment type="catalytic activity">
    <reaction evidence="13 14">
        <text>FMN + ATP + H(+) = FAD + diphosphate</text>
        <dbReference type="Rhea" id="RHEA:17237"/>
        <dbReference type="ChEBI" id="CHEBI:15378"/>
        <dbReference type="ChEBI" id="CHEBI:30616"/>
        <dbReference type="ChEBI" id="CHEBI:33019"/>
        <dbReference type="ChEBI" id="CHEBI:57692"/>
        <dbReference type="ChEBI" id="CHEBI:58210"/>
        <dbReference type="EC" id="2.7.7.2"/>
    </reaction>
</comment>
<comment type="similarity">
    <text evidence="14">Belongs to the ribF family.</text>
</comment>
<proteinExistence type="inferred from homology"/>
<organism evidence="16 17">
    <name type="scientific">Anaerosporobacter mobilis DSM 15930</name>
    <dbReference type="NCBI Taxonomy" id="1120996"/>
    <lineage>
        <taxon>Bacteria</taxon>
        <taxon>Bacillati</taxon>
        <taxon>Bacillota</taxon>
        <taxon>Clostridia</taxon>
        <taxon>Lachnospirales</taxon>
        <taxon>Lachnospiraceae</taxon>
        <taxon>Anaerosporobacter</taxon>
    </lineage>
</organism>
<keyword evidence="10 14" id="KW-0067">ATP-binding</keyword>
<evidence type="ECO:0000313" key="16">
    <source>
        <dbReference type="EMBL" id="SHL95340.1"/>
    </source>
</evidence>
<keyword evidence="9 14" id="KW-0274">FAD</keyword>
<dbReference type="UniPathway" id="UPA00277">
    <property type="reaction ID" value="UER00407"/>
</dbReference>
<dbReference type="PIRSF" id="PIRSF004491">
    <property type="entry name" value="FAD_Synth"/>
    <property type="match status" value="1"/>
</dbReference>
<dbReference type="GO" id="GO:0005524">
    <property type="term" value="F:ATP binding"/>
    <property type="evidence" value="ECO:0007669"/>
    <property type="project" value="UniProtKB-UniRule"/>
</dbReference>
<evidence type="ECO:0000259" key="15">
    <source>
        <dbReference type="SMART" id="SM00904"/>
    </source>
</evidence>
<keyword evidence="11" id="KW-0511">Multifunctional enzyme</keyword>
<dbReference type="SMART" id="SM00904">
    <property type="entry name" value="Flavokinase"/>
    <property type="match status" value="1"/>
</dbReference>
<dbReference type="InterPro" id="IPR015864">
    <property type="entry name" value="FAD_synthase"/>
</dbReference>
<dbReference type="PANTHER" id="PTHR22749:SF6">
    <property type="entry name" value="RIBOFLAVIN KINASE"/>
    <property type="match status" value="1"/>
</dbReference>
<comment type="pathway">
    <text evidence="2 14">Cofactor biosynthesis; FMN biosynthesis; FMN from riboflavin (ATP route): step 1/1.</text>
</comment>
<dbReference type="GO" id="GO:0009231">
    <property type="term" value="P:riboflavin biosynthetic process"/>
    <property type="evidence" value="ECO:0007669"/>
    <property type="project" value="InterPro"/>
</dbReference>
<dbReference type="NCBIfam" id="TIGR00083">
    <property type="entry name" value="ribF"/>
    <property type="match status" value="1"/>
</dbReference>
<dbReference type="AlphaFoldDB" id="A0A1M7EUF3"/>
<dbReference type="EC" id="2.7.1.26" evidence="14"/>
<evidence type="ECO:0000256" key="13">
    <source>
        <dbReference type="ARBA" id="ARBA00049494"/>
    </source>
</evidence>
<dbReference type="GO" id="GO:0009398">
    <property type="term" value="P:FMN biosynthetic process"/>
    <property type="evidence" value="ECO:0007669"/>
    <property type="project" value="UniProtKB-UniRule"/>
</dbReference>
<evidence type="ECO:0000256" key="9">
    <source>
        <dbReference type="ARBA" id="ARBA00022827"/>
    </source>
</evidence>
<dbReference type="EMBL" id="FRCP01000005">
    <property type="protein sequence ID" value="SHL95340.1"/>
    <property type="molecule type" value="Genomic_DNA"/>
</dbReference>
<evidence type="ECO:0000256" key="11">
    <source>
        <dbReference type="ARBA" id="ARBA00023268"/>
    </source>
</evidence>
<keyword evidence="4 14" id="KW-0288">FMN</keyword>
<dbReference type="Proteomes" id="UP000184038">
    <property type="component" value="Unassembled WGS sequence"/>
</dbReference>
<evidence type="ECO:0000256" key="8">
    <source>
        <dbReference type="ARBA" id="ARBA00022777"/>
    </source>
</evidence>
<evidence type="ECO:0000256" key="1">
    <source>
        <dbReference type="ARBA" id="ARBA00004726"/>
    </source>
</evidence>
<comment type="catalytic activity">
    <reaction evidence="12 14">
        <text>riboflavin + ATP = FMN + ADP + H(+)</text>
        <dbReference type="Rhea" id="RHEA:14357"/>
        <dbReference type="ChEBI" id="CHEBI:15378"/>
        <dbReference type="ChEBI" id="CHEBI:30616"/>
        <dbReference type="ChEBI" id="CHEBI:57986"/>
        <dbReference type="ChEBI" id="CHEBI:58210"/>
        <dbReference type="ChEBI" id="CHEBI:456216"/>
        <dbReference type="EC" id="2.7.1.26"/>
    </reaction>
</comment>